<reference evidence="2 3" key="1">
    <citation type="submission" date="2017-08" db="EMBL/GenBank/DDBJ databases">
        <title>Draft genome sequence of filamentous cyanobacterium Calothrix elsteri CCALA 953.</title>
        <authorList>
            <person name="Gagunashvili A.N."/>
            <person name="Elster J."/>
            <person name="Andresson O.S."/>
        </authorList>
    </citation>
    <scope>NUCLEOTIDE SEQUENCE [LARGE SCALE GENOMIC DNA]</scope>
    <source>
        <strain evidence="2 3">CCALA 953</strain>
    </source>
</reference>
<keyword evidence="3" id="KW-1185">Reference proteome</keyword>
<name>A0A2A2THE1_9CYAN</name>
<feature type="transmembrane region" description="Helical" evidence="1">
    <location>
        <begin position="24"/>
        <end position="44"/>
    </location>
</feature>
<dbReference type="GO" id="GO:0005886">
    <property type="term" value="C:plasma membrane"/>
    <property type="evidence" value="ECO:0007669"/>
    <property type="project" value="InterPro"/>
</dbReference>
<sequence>MKDLVADFSELFVLVGRKDNRIPLSLFLVICFNLFLAPVVQAAIPGEAPRWQAYTIGLLGLAIASLSIYLFVVIFQPEKF</sequence>
<feature type="transmembrane region" description="Helical" evidence="1">
    <location>
        <begin position="56"/>
        <end position="75"/>
    </location>
</feature>
<dbReference type="Pfam" id="PF09604">
    <property type="entry name" value="Potass_KdpF"/>
    <property type="match status" value="1"/>
</dbReference>
<organism evidence="2 3">
    <name type="scientific">Brunnivagina elsteri CCALA 953</name>
    <dbReference type="NCBI Taxonomy" id="987040"/>
    <lineage>
        <taxon>Bacteria</taxon>
        <taxon>Bacillati</taxon>
        <taxon>Cyanobacteriota</taxon>
        <taxon>Cyanophyceae</taxon>
        <taxon>Nostocales</taxon>
        <taxon>Calotrichaceae</taxon>
        <taxon>Brunnivagina</taxon>
    </lineage>
</organism>
<keyword evidence="1" id="KW-0812">Transmembrane</keyword>
<accession>A0A2A2THE1</accession>
<gene>
    <name evidence="2" type="ORF">CK510_16060</name>
</gene>
<dbReference type="InterPro" id="IPR011726">
    <property type="entry name" value="KdpF"/>
</dbReference>
<proteinExistence type="predicted"/>
<evidence type="ECO:0000256" key="1">
    <source>
        <dbReference type="SAM" id="Phobius"/>
    </source>
</evidence>
<evidence type="ECO:0000313" key="2">
    <source>
        <dbReference type="EMBL" id="PAX53048.1"/>
    </source>
</evidence>
<dbReference type="GO" id="GO:0008556">
    <property type="term" value="F:P-type potassium transmembrane transporter activity"/>
    <property type="evidence" value="ECO:0007669"/>
    <property type="project" value="InterPro"/>
</dbReference>
<comment type="caution">
    <text evidence="2">The sequence shown here is derived from an EMBL/GenBank/DDBJ whole genome shotgun (WGS) entry which is preliminary data.</text>
</comment>
<dbReference type="EMBL" id="NTFS01000176">
    <property type="protein sequence ID" value="PAX53048.1"/>
    <property type="molecule type" value="Genomic_DNA"/>
</dbReference>
<evidence type="ECO:0000313" key="3">
    <source>
        <dbReference type="Proteomes" id="UP000218238"/>
    </source>
</evidence>
<dbReference type="AlphaFoldDB" id="A0A2A2THE1"/>
<keyword evidence="1" id="KW-0472">Membrane</keyword>
<dbReference type="Proteomes" id="UP000218238">
    <property type="component" value="Unassembled WGS sequence"/>
</dbReference>
<keyword evidence="1" id="KW-1133">Transmembrane helix</keyword>
<dbReference type="OrthoDB" id="427758at2"/>
<protein>
    <submittedName>
        <fullName evidence="2">Potassium-transporting ATPase</fullName>
    </submittedName>
</protein>